<dbReference type="Proteomes" id="UP000002027">
    <property type="component" value="Chromosome 2"/>
</dbReference>
<dbReference type="STRING" id="479434.Sthe_2630"/>
<accession>D1C8A1</accession>
<dbReference type="KEGG" id="sti:Sthe_2630"/>
<dbReference type="HOGENOM" id="CLU_2398090_0_0_0"/>
<keyword evidence="2" id="KW-1185">Reference proteome</keyword>
<dbReference type="RefSeq" id="WP_012873082.1">
    <property type="nucleotide sequence ID" value="NC_013524.1"/>
</dbReference>
<dbReference type="EMBL" id="CP001824">
    <property type="protein sequence ID" value="ACZ40044.1"/>
    <property type="molecule type" value="Genomic_DNA"/>
</dbReference>
<dbReference type="InParanoid" id="D1C8A1"/>
<dbReference type="AlphaFoldDB" id="D1C8A1"/>
<proteinExistence type="predicted"/>
<dbReference type="OrthoDB" id="164466at2"/>
<organism evidence="1 2">
    <name type="scientific">Sphaerobacter thermophilus (strain ATCC 49802 / DSM 20745 / KCCM 41009 / NCIMB 13125 / S 6022)</name>
    <dbReference type="NCBI Taxonomy" id="479434"/>
    <lineage>
        <taxon>Bacteria</taxon>
        <taxon>Pseudomonadati</taxon>
        <taxon>Thermomicrobiota</taxon>
        <taxon>Thermomicrobia</taxon>
        <taxon>Sphaerobacterales</taxon>
        <taxon>Sphaerobacterineae</taxon>
        <taxon>Sphaerobacteraceae</taxon>
        <taxon>Sphaerobacter</taxon>
    </lineage>
</organism>
<name>D1C8A1_SPHTD</name>
<sequence>MVQPPITIEDLDRIYVVIPNDQGTGTINITVRQMSDRQFRWWIKAKADHHGVPMLVPMGRIGYETRVRMLNRLVRAGVRIYMVPLGTPPPEEM</sequence>
<reference evidence="1 2" key="2">
    <citation type="journal article" date="2010" name="Stand. Genomic Sci.">
        <title>Complete genome sequence of Desulfohalobium retbaense type strain (HR(100)).</title>
        <authorList>
            <person name="Spring S."/>
            <person name="Nolan M."/>
            <person name="Lapidus A."/>
            <person name="Glavina Del Rio T."/>
            <person name="Copeland A."/>
            <person name="Tice H."/>
            <person name="Cheng J.F."/>
            <person name="Lucas S."/>
            <person name="Land M."/>
            <person name="Chen F."/>
            <person name="Bruce D."/>
            <person name="Goodwin L."/>
            <person name="Pitluck S."/>
            <person name="Ivanova N."/>
            <person name="Mavromatis K."/>
            <person name="Mikhailova N."/>
            <person name="Pati A."/>
            <person name="Chen A."/>
            <person name="Palaniappan K."/>
            <person name="Hauser L."/>
            <person name="Chang Y.J."/>
            <person name="Jeffries C.D."/>
            <person name="Munk C."/>
            <person name="Kiss H."/>
            <person name="Chain P."/>
            <person name="Han C."/>
            <person name="Brettin T."/>
            <person name="Detter J.C."/>
            <person name="Schuler E."/>
            <person name="Goker M."/>
            <person name="Rohde M."/>
            <person name="Bristow J."/>
            <person name="Eisen J.A."/>
            <person name="Markowitz V."/>
            <person name="Hugenholtz P."/>
            <person name="Kyrpides N.C."/>
            <person name="Klenk H.P."/>
        </authorList>
    </citation>
    <scope>NUCLEOTIDE SEQUENCE [LARGE SCALE GENOMIC DNA]</scope>
    <source>
        <strain evidence="2">ATCC 49802 / DSM 20745 / S 6022</strain>
    </source>
</reference>
<evidence type="ECO:0000313" key="1">
    <source>
        <dbReference type="EMBL" id="ACZ40044.1"/>
    </source>
</evidence>
<protein>
    <submittedName>
        <fullName evidence="1">Uncharacterized protein</fullName>
    </submittedName>
</protein>
<gene>
    <name evidence="1" type="ordered locus">Sthe_2630</name>
</gene>
<reference evidence="2" key="1">
    <citation type="submission" date="2009-11" db="EMBL/GenBank/DDBJ databases">
        <title>The complete chromosome 2 of Sphaerobacter thermophilus DSM 20745.</title>
        <authorList>
            <person name="Lucas S."/>
            <person name="Copeland A."/>
            <person name="Lapidus A."/>
            <person name="Glavina del Rio T."/>
            <person name="Dalin E."/>
            <person name="Tice H."/>
            <person name="Bruce D."/>
            <person name="Goodwin L."/>
            <person name="Pitluck S."/>
            <person name="Kyrpides N."/>
            <person name="Mavromatis K."/>
            <person name="Ivanova N."/>
            <person name="Mikhailova N."/>
            <person name="LaButti K.M."/>
            <person name="Clum A."/>
            <person name="Sun H.I."/>
            <person name="Brettin T."/>
            <person name="Detter J.C."/>
            <person name="Han C."/>
            <person name="Larimer F."/>
            <person name="Land M."/>
            <person name="Hauser L."/>
            <person name="Markowitz V."/>
            <person name="Cheng J.F."/>
            <person name="Hugenholtz P."/>
            <person name="Woyke T."/>
            <person name="Wu D."/>
            <person name="Steenblock K."/>
            <person name="Schneider S."/>
            <person name="Pukall R."/>
            <person name="Goeker M."/>
            <person name="Klenk H.P."/>
            <person name="Eisen J.A."/>
        </authorList>
    </citation>
    <scope>NUCLEOTIDE SEQUENCE [LARGE SCALE GENOMIC DNA]</scope>
    <source>
        <strain evidence="2">ATCC 49802 / DSM 20745 / S 6022</strain>
    </source>
</reference>
<dbReference type="eggNOG" id="ENOG5030TD7">
    <property type="taxonomic scope" value="Bacteria"/>
</dbReference>
<evidence type="ECO:0000313" key="2">
    <source>
        <dbReference type="Proteomes" id="UP000002027"/>
    </source>
</evidence>